<sequence length="614" mass="68340">MDTPHSSIRAFAAVASGYWTAPGYRAVAWSLTGGLVVLGAANVGIALWLNIWNRDFFNALDKRDVGQLMELLWILAAIVVSAGVAVAIQLHIKRRLQINWRSWLSHVTVQRWLNAGRQYQLGMLADEVDNPDGRIAEDIRISTEYAVEFAQSILQCVLQLFTFLSVLWILSGTMPIRLFGFEFDLPGYMVWAAVAYALVGSLLTYFLGRGLIHAGNIRQSREADFRSGLTRAREHAEGIALMRGEDDERERLRGSLFDLRTAWNVQTRGQGNLSLLTSSLAYLAPIVPLIVALPRYLGGEIALGGLMQTAQAFSSVQWALSWLIDNFPKFAEWRASTDRVVHLHVALTDLEESSEVADVERIVVHPPADSDRLVMRELGVARPSGEMLVAEAEVEIQRAERVLIRGKSGSGKSTIMRAVAGVWPWGRGAIHLPTGNITFMPQKPYFPLGTLREVMHYPMAPEGITDDALKDVLHKVGLDHLRDRLDETERWDHILSGGEQQRVAFARVLIHKPDWIFMDEATSALDEAGQENVMKLLIEELPETSVVSIGHRPGLEVFHTRELTLEPGADGTTLRADASKRSLGDLYRKMAAASRSTPRDPGFWAHVRANLLGR</sequence>
<dbReference type="GO" id="GO:0005524">
    <property type="term" value="F:ATP binding"/>
    <property type="evidence" value="ECO:0007669"/>
    <property type="project" value="UniProtKB-KW"/>
</dbReference>
<evidence type="ECO:0000256" key="7">
    <source>
        <dbReference type="ARBA" id="ARBA00022989"/>
    </source>
</evidence>
<evidence type="ECO:0000313" key="12">
    <source>
        <dbReference type="EMBL" id="MCC8429737.1"/>
    </source>
</evidence>
<dbReference type="InterPro" id="IPR011527">
    <property type="entry name" value="ABC1_TM_dom"/>
</dbReference>
<dbReference type="PROSITE" id="PS00211">
    <property type="entry name" value="ABC_TRANSPORTER_1"/>
    <property type="match status" value="1"/>
</dbReference>
<feature type="transmembrane region" description="Helical" evidence="9">
    <location>
        <begin position="156"/>
        <end position="176"/>
    </location>
</feature>
<evidence type="ECO:0000256" key="5">
    <source>
        <dbReference type="ARBA" id="ARBA00022741"/>
    </source>
</evidence>
<dbReference type="InterPro" id="IPR027417">
    <property type="entry name" value="P-loop_NTPase"/>
</dbReference>
<dbReference type="InterPro" id="IPR050835">
    <property type="entry name" value="ABC_transporter_sub-D"/>
</dbReference>
<evidence type="ECO:0000256" key="3">
    <source>
        <dbReference type="ARBA" id="ARBA00022448"/>
    </source>
</evidence>
<keyword evidence="8 9" id="KW-0472">Membrane</keyword>
<reference evidence="12 13" key="1">
    <citation type="submission" date="2021-11" db="EMBL/GenBank/DDBJ databases">
        <authorList>
            <person name="Lee D.-H."/>
            <person name="Kim S.-B."/>
        </authorList>
    </citation>
    <scope>NUCLEOTIDE SEQUENCE [LARGE SCALE GENOMIC DNA]</scope>
    <source>
        <strain evidence="12 13">KCTC 52223</strain>
    </source>
</reference>
<keyword evidence="7 9" id="KW-1133">Transmembrane helix</keyword>
<feature type="transmembrane region" description="Helical" evidence="9">
    <location>
        <begin position="188"/>
        <end position="208"/>
    </location>
</feature>
<evidence type="ECO:0000259" key="11">
    <source>
        <dbReference type="PROSITE" id="PS50929"/>
    </source>
</evidence>
<keyword evidence="4 9" id="KW-0812">Transmembrane</keyword>
<evidence type="ECO:0000256" key="2">
    <source>
        <dbReference type="ARBA" id="ARBA00005417"/>
    </source>
</evidence>
<dbReference type="EMBL" id="JAJISD010000004">
    <property type="protein sequence ID" value="MCC8429737.1"/>
    <property type="molecule type" value="Genomic_DNA"/>
</dbReference>
<feature type="transmembrane region" description="Helical" evidence="9">
    <location>
        <begin position="71"/>
        <end position="92"/>
    </location>
</feature>
<dbReference type="Pfam" id="PF00005">
    <property type="entry name" value="ABC_tran"/>
    <property type="match status" value="1"/>
</dbReference>
<evidence type="ECO:0000256" key="8">
    <source>
        <dbReference type="ARBA" id="ARBA00023136"/>
    </source>
</evidence>
<dbReference type="InterPro" id="IPR036640">
    <property type="entry name" value="ABC1_TM_sf"/>
</dbReference>
<evidence type="ECO:0000259" key="10">
    <source>
        <dbReference type="PROSITE" id="PS50893"/>
    </source>
</evidence>
<comment type="subcellular location">
    <subcellularLocation>
        <location evidence="1">Cell membrane</location>
        <topology evidence="1">Multi-pass membrane protein</topology>
    </subcellularLocation>
</comment>
<gene>
    <name evidence="12" type="ORF">LJ725_12225</name>
</gene>
<dbReference type="SUPFAM" id="SSF52540">
    <property type="entry name" value="P-loop containing nucleoside triphosphate hydrolases"/>
    <property type="match status" value="1"/>
</dbReference>
<organism evidence="12 13">
    <name type="scientific">Reyranella aquatilis</name>
    <dbReference type="NCBI Taxonomy" id="2035356"/>
    <lineage>
        <taxon>Bacteria</taxon>
        <taxon>Pseudomonadati</taxon>
        <taxon>Pseudomonadota</taxon>
        <taxon>Alphaproteobacteria</taxon>
        <taxon>Hyphomicrobiales</taxon>
        <taxon>Reyranellaceae</taxon>
        <taxon>Reyranella</taxon>
    </lineage>
</organism>
<keyword evidence="5" id="KW-0547">Nucleotide-binding</keyword>
<dbReference type="CDD" id="cd03223">
    <property type="entry name" value="ABCD_peroxisomal_ALDP"/>
    <property type="match status" value="1"/>
</dbReference>
<proteinExistence type="inferred from homology"/>
<dbReference type="PANTHER" id="PTHR11384">
    <property type="entry name" value="ATP-BINDING CASSETTE, SUB-FAMILY D MEMBER"/>
    <property type="match status" value="1"/>
</dbReference>
<accession>A0ABS8KUG9</accession>
<dbReference type="PROSITE" id="PS50929">
    <property type="entry name" value="ABC_TM1F"/>
    <property type="match status" value="1"/>
</dbReference>
<evidence type="ECO:0000313" key="13">
    <source>
        <dbReference type="Proteomes" id="UP001198862"/>
    </source>
</evidence>
<keyword evidence="13" id="KW-1185">Reference proteome</keyword>
<dbReference type="Pfam" id="PF06472">
    <property type="entry name" value="ABC_membrane_2"/>
    <property type="match status" value="1"/>
</dbReference>
<feature type="domain" description="ABC transporter" evidence="10">
    <location>
        <begin position="373"/>
        <end position="592"/>
    </location>
</feature>
<evidence type="ECO:0000256" key="6">
    <source>
        <dbReference type="ARBA" id="ARBA00022840"/>
    </source>
</evidence>
<dbReference type="SUPFAM" id="SSF90123">
    <property type="entry name" value="ABC transporter transmembrane region"/>
    <property type="match status" value="1"/>
</dbReference>
<feature type="transmembrane region" description="Helical" evidence="9">
    <location>
        <begin position="26"/>
        <end position="51"/>
    </location>
</feature>
<comment type="caution">
    <text evidence="12">The sequence shown here is derived from an EMBL/GenBank/DDBJ whole genome shotgun (WGS) entry which is preliminary data.</text>
</comment>
<dbReference type="PROSITE" id="PS50893">
    <property type="entry name" value="ABC_TRANSPORTER_2"/>
    <property type="match status" value="1"/>
</dbReference>
<dbReference type="Gene3D" id="1.20.1560.10">
    <property type="entry name" value="ABC transporter type 1, transmembrane domain"/>
    <property type="match status" value="1"/>
</dbReference>
<evidence type="ECO:0000256" key="4">
    <source>
        <dbReference type="ARBA" id="ARBA00022692"/>
    </source>
</evidence>
<evidence type="ECO:0000256" key="9">
    <source>
        <dbReference type="SAM" id="Phobius"/>
    </source>
</evidence>
<keyword evidence="3" id="KW-0813">Transport</keyword>
<name>A0ABS8KUG9_9HYPH</name>
<dbReference type="RefSeq" id="WP_230550927.1">
    <property type="nucleotide sequence ID" value="NZ_JAJISD010000004.1"/>
</dbReference>
<feature type="domain" description="ABC transmembrane type-1" evidence="11">
    <location>
        <begin position="35"/>
        <end position="332"/>
    </location>
</feature>
<protein>
    <submittedName>
        <fullName evidence="12">ABC transporter ATP-binding protein/permease</fullName>
    </submittedName>
</protein>
<dbReference type="PANTHER" id="PTHR11384:SF59">
    <property type="entry name" value="LYSOSOMAL COBALAMIN TRANSPORTER ABCD4"/>
    <property type="match status" value="1"/>
</dbReference>
<comment type="similarity">
    <text evidence="2">Belongs to the ABC transporter superfamily.</text>
</comment>
<dbReference type="Gene3D" id="3.40.50.300">
    <property type="entry name" value="P-loop containing nucleotide triphosphate hydrolases"/>
    <property type="match status" value="1"/>
</dbReference>
<keyword evidence="6 12" id="KW-0067">ATP-binding</keyword>
<dbReference type="SMART" id="SM00382">
    <property type="entry name" value="AAA"/>
    <property type="match status" value="1"/>
</dbReference>
<dbReference type="InterPro" id="IPR003439">
    <property type="entry name" value="ABC_transporter-like_ATP-bd"/>
</dbReference>
<dbReference type="InterPro" id="IPR003593">
    <property type="entry name" value="AAA+_ATPase"/>
</dbReference>
<evidence type="ECO:0000256" key="1">
    <source>
        <dbReference type="ARBA" id="ARBA00004651"/>
    </source>
</evidence>
<dbReference type="Proteomes" id="UP001198862">
    <property type="component" value="Unassembled WGS sequence"/>
</dbReference>
<dbReference type="InterPro" id="IPR017871">
    <property type="entry name" value="ABC_transporter-like_CS"/>
</dbReference>